<dbReference type="AlphaFoldDB" id="R4YM46"/>
<protein>
    <submittedName>
        <fullName evidence="1">Uncharacterized protein</fullName>
    </submittedName>
</protein>
<name>R4YM46_OLEAN</name>
<dbReference type="EMBL" id="FO203512">
    <property type="protein sequence ID" value="CCK75946.1"/>
    <property type="molecule type" value="Genomic_DNA"/>
</dbReference>
<gene>
    <name evidence="1" type="ORF">OLEAN_C17700</name>
</gene>
<sequence length="104" mass="11811">METRKLTAEEFGATKIGKPEKIEAGEPVFDFWAYVEAIPVEDFGAYDCTAGIVGHVYRMGDQYEHVLIQSQYAEIAMVLVLDLMKKEVYGHYLLDIRPRGKPVI</sequence>
<dbReference type="Proteomes" id="UP000032749">
    <property type="component" value="Chromosome"/>
</dbReference>
<evidence type="ECO:0000313" key="1">
    <source>
        <dbReference type="EMBL" id="CCK75946.1"/>
    </source>
</evidence>
<reference evidence="1 2" key="1">
    <citation type="journal article" date="2013" name="Nat. Commun.">
        <title>Genome sequence and functional genomic analysis of the oil-degrading bacterium Oleispira antarctica.</title>
        <authorList>
            <person name="Kube M."/>
            <person name="Chernikova T.N."/>
            <person name="Al-Ramahi Y."/>
            <person name="Beloqui A."/>
            <person name="Lopez-Cortez N."/>
            <person name="Guazzaroni M.E."/>
            <person name="Heipieper H.J."/>
            <person name="Klages S."/>
            <person name="Kotsyurbenko O.R."/>
            <person name="Langer I."/>
            <person name="Nechitaylo T.Y."/>
            <person name="Lunsdorf H."/>
            <person name="Fernandez M."/>
            <person name="Juarez S."/>
            <person name="Ciordia S."/>
            <person name="Singer A."/>
            <person name="Kagan O."/>
            <person name="Egorova O."/>
            <person name="Petit P.A."/>
            <person name="Stogios P."/>
            <person name="Kim Y."/>
            <person name="Tchigvintsev A."/>
            <person name="Flick R."/>
            <person name="Denaro R."/>
            <person name="Genovese M."/>
            <person name="Albar J.P."/>
            <person name="Reva O.N."/>
            <person name="Martinez-Gomariz M."/>
            <person name="Tran H."/>
            <person name="Ferrer M."/>
            <person name="Savchenko A."/>
            <person name="Yakunin A.F."/>
            <person name="Yakimov M.M."/>
            <person name="Golyshina O.V."/>
            <person name="Reinhardt R."/>
            <person name="Golyshin P.N."/>
        </authorList>
    </citation>
    <scope>NUCLEOTIDE SEQUENCE [LARGE SCALE GENOMIC DNA]</scope>
</reference>
<proteinExistence type="predicted"/>
<organism evidence="1 2">
    <name type="scientific">Oleispira antarctica RB-8</name>
    <dbReference type="NCBI Taxonomy" id="698738"/>
    <lineage>
        <taxon>Bacteria</taxon>
        <taxon>Pseudomonadati</taxon>
        <taxon>Pseudomonadota</taxon>
        <taxon>Gammaproteobacteria</taxon>
        <taxon>Oceanospirillales</taxon>
        <taxon>Oceanospirillaceae</taxon>
        <taxon>Oleispira</taxon>
    </lineage>
</organism>
<dbReference type="KEGG" id="oai:OLEAN_C17700"/>
<accession>R4YM46</accession>
<evidence type="ECO:0000313" key="2">
    <source>
        <dbReference type="Proteomes" id="UP000032749"/>
    </source>
</evidence>
<dbReference type="OrthoDB" id="194302at2"/>
<dbReference type="HOGENOM" id="CLU_2248809_0_0_6"/>
<keyword evidence="2" id="KW-1185">Reference proteome</keyword>